<protein>
    <submittedName>
        <fullName evidence="1">Uncharacterized protein</fullName>
    </submittedName>
</protein>
<name>A0A9W8JLS0_9AGAR</name>
<gene>
    <name evidence="1" type="ORF">NLJ89_g11512</name>
</gene>
<keyword evidence="2" id="KW-1185">Reference proteome</keyword>
<evidence type="ECO:0000313" key="1">
    <source>
        <dbReference type="EMBL" id="KAJ3489623.1"/>
    </source>
</evidence>
<dbReference type="AlphaFoldDB" id="A0A9W8JLS0"/>
<proteinExistence type="predicted"/>
<evidence type="ECO:0000313" key="2">
    <source>
        <dbReference type="Proteomes" id="UP001148786"/>
    </source>
</evidence>
<dbReference type="Proteomes" id="UP001148786">
    <property type="component" value="Unassembled WGS sequence"/>
</dbReference>
<accession>A0A9W8JLS0</accession>
<dbReference type="EMBL" id="JANKHO010002702">
    <property type="protein sequence ID" value="KAJ3489623.1"/>
    <property type="molecule type" value="Genomic_DNA"/>
</dbReference>
<sequence>MKISSQGLRSNLIGLRRGPNALTAQPALPRPPLPLQPTFRPRSEWNPLVDEASVVCVRGAGRKGCDEVMFLVSCFCPTRTCITMPAPAFGLAHTKRTTGMLGGEEKDTSSTALLNVTSAQELHPHAPIRYSNIPQTPPQPLRISSSTLNHSTFKATVCKSNDSQLLISIDGQSTVSPILTLQTSNFESGLLANASACPPILVPMRYLPQSDHIFEHPANASAAPHLSRWIGSHNEQELVQEDADCFSSGPTLRLQTSNLNFWQAPPHALLILAPSLRLSTIQLHIWTSAKRHRLHYSTSTRSLAPSAFDFDLRFEDQHTTSPSCSALK</sequence>
<organism evidence="1 2">
    <name type="scientific">Agrocybe chaxingu</name>
    <dbReference type="NCBI Taxonomy" id="84603"/>
    <lineage>
        <taxon>Eukaryota</taxon>
        <taxon>Fungi</taxon>
        <taxon>Dikarya</taxon>
        <taxon>Basidiomycota</taxon>
        <taxon>Agaricomycotina</taxon>
        <taxon>Agaricomycetes</taxon>
        <taxon>Agaricomycetidae</taxon>
        <taxon>Agaricales</taxon>
        <taxon>Agaricineae</taxon>
        <taxon>Strophariaceae</taxon>
        <taxon>Agrocybe</taxon>
    </lineage>
</organism>
<comment type="caution">
    <text evidence="1">The sequence shown here is derived from an EMBL/GenBank/DDBJ whole genome shotgun (WGS) entry which is preliminary data.</text>
</comment>
<reference evidence="1" key="1">
    <citation type="submission" date="2022-07" db="EMBL/GenBank/DDBJ databases">
        <title>Genome Sequence of Agrocybe chaxingu.</title>
        <authorList>
            <person name="Buettner E."/>
        </authorList>
    </citation>
    <scope>NUCLEOTIDE SEQUENCE</scope>
    <source>
        <strain evidence="1">MP-N11</strain>
    </source>
</reference>